<dbReference type="GO" id="GO:0005509">
    <property type="term" value="F:calcium ion binding"/>
    <property type="evidence" value="ECO:0007669"/>
    <property type="project" value="InterPro"/>
</dbReference>
<dbReference type="InterPro" id="IPR011049">
    <property type="entry name" value="Serralysin-like_metalloprot_C"/>
</dbReference>
<protein>
    <submittedName>
        <fullName evidence="1">Uncharacterized protein</fullName>
    </submittedName>
</protein>
<dbReference type="PRINTS" id="PR00313">
    <property type="entry name" value="CABNDNGRPT"/>
</dbReference>
<dbReference type="AlphaFoldDB" id="A0A927IL07"/>
<dbReference type="EMBL" id="JACYFT010000001">
    <property type="protein sequence ID" value="MBD8049701.1"/>
    <property type="molecule type" value="Genomic_DNA"/>
</dbReference>
<organism evidence="1 2">
    <name type="scientific">Limnohabitans radicicola</name>
    <dbReference type="NCBI Taxonomy" id="2771427"/>
    <lineage>
        <taxon>Bacteria</taxon>
        <taxon>Pseudomonadati</taxon>
        <taxon>Pseudomonadota</taxon>
        <taxon>Betaproteobacteria</taxon>
        <taxon>Burkholderiales</taxon>
        <taxon>Comamonadaceae</taxon>
        <taxon>Limnohabitans</taxon>
    </lineage>
</organism>
<evidence type="ECO:0000313" key="1">
    <source>
        <dbReference type="EMBL" id="MBD8049701.1"/>
    </source>
</evidence>
<dbReference type="Gene3D" id="2.150.10.10">
    <property type="entry name" value="Serralysin-like metalloprotease, C-terminal"/>
    <property type="match status" value="1"/>
</dbReference>
<keyword evidence="2" id="KW-1185">Reference proteome</keyword>
<dbReference type="Proteomes" id="UP000647424">
    <property type="component" value="Unassembled WGS sequence"/>
</dbReference>
<accession>A0A927IL07</accession>
<sequence>MDTIDGGTGTADVLNISDVGDNSGTTGLPTGLTIKNIETINFAAAAGATIDTTATGVTVTGLNNLNVTQGTSATVTTGATTAVAVAVAGAATVTGGSTQTVTAVGGVTLSKAAGAITATDTKQGVNNHAIDGGTSVTDTVTVALATGTANGTASKITVGGTTAPTGAVSITQNTTGDTAGNTKGGAVAITGGTTVTTTSNVASKIAAADGSTNYTVTQSAVSVTGGTATTAVTVNQAAAVTAATTKVAVAGSTETDAVQFGVLKSGDTLAVAGVTLTAAADMTAKQVAAAFANLASGQLTGWTSGAVSGTGSDTVLFTSTTANSNVTDLSITLTNTSNASVAPTETITQGVTTVKAAGAIGVASGAVTIADPNQGTTAANTIATVTLSNYGATTIASDALTTLSLTNTSAASATGTVGITNAKATTLDLTVNGGTKGLGAVTAGSTYTALNVHTASTDTAVAITAGGVTALKVDGTNALDLSSSSFGALKTVTVSGAAAVKGDFSGSTVTGVDASSSTGNNTVIVDSTKATFTGGSGNDVVTIAAVPTKAIAGGAGTDTLVLNVAASTFSNPSANTFITGFETLGLGASATGSYDATGFTALTQGSVTGAVTYTNVAAGAGLTITASPGQATTYTLKDASGTSDSLALTLKASAAGVAAGSITAAGIESISINATDSSATAKAGATADSLTLVATSAATVTVTGNTTLTLTSDSTNAKLATVDASGMTGGLSYTAVGALAQTVKGGASANTLAAHSSSTLADTLIGGAGNDQITANAGLNTLTGNGGNDTFVVQLPGASLNVYSTITDANAGDTLQLKDKGAETFTATKVTLAATAVFQDYANAVVNAGGNASSNGAIGWFQYNGDTYVVQSMHNATTAPNFSNGTDLVVKLTGLVDLSTATLANIGGAAPLLLIH</sequence>
<evidence type="ECO:0000313" key="2">
    <source>
        <dbReference type="Proteomes" id="UP000647424"/>
    </source>
</evidence>
<gene>
    <name evidence="1" type="ORF">IC609_04020</name>
</gene>
<dbReference type="Pfam" id="PF00353">
    <property type="entry name" value="HemolysinCabind"/>
    <property type="match status" value="1"/>
</dbReference>
<comment type="caution">
    <text evidence="1">The sequence shown here is derived from an EMBL/GenBank/DDBJ whole genome shotgun (WGS) entry which is preliminary data.</text>
</comment>
<dbReference type="RefSeq" id="WP_191818151.1">
    <property type="nucleotide sequence ID" value="NZ_JACYFT010000001.1"/>
</dbReference>
<proteinExistence type="predicted"/>
<name>A0A927IL07_9BURK</name>
<dbReference type="SUPFAM" id="SSF51120">
    <property type="entry name" value="beta-Roll"/>
    <property type="match status" value="1"/>
</dbReference>
<dbReference type="InterPro" id="IPR001343">
    <property type="entry name" value="Hemolysn_Ca-bd"/>
</dbReference>
<reference evidence="1" key="1">
    <citation type="submission" date="2020-09" db="EMBL/GenBank/DDBJ databases">
        <title>Genome seq and assembly of Limnohabitants sp.</title>
        <authorList>
            <person name="Chhetri G."/>
        </authorList>
    </citation>
    <scope>NUCLEOTIDE SEQUENCE</scope>
    <source>
        <strain evidence="1">JUR4</strain>
    </source>
</reference>